<dbReference type="Pfam" id="PF14441">
    <property type="entry name" value="OTT_1508_deam"/>
    <property type="match status" value="1"/>
</dbReference>
<dbReference type="EMBL" id="JANPWZ010000316">
    <property type="protein sequence ID" value="KAJ3577741.1"/>
    <property type="molecule type" value="Genomic_DNA"/>
</dbReference>
<sequence>MPPKTKLSTVKPPTSKPSNAKAPAAKPTVVKPPPIEVPATIQCTENIAVLNILHKVPSQPSSNAATAIQSKEAGYLIPFEDERRLTSTLAFLAYREDDPDHIPAVCVYGTGKKKKKGLKILLAVNRKGSSDKWKRYADYVIEGFDRIAAILKGADDRPQSTEDEVFVNIVELCKTRILCRLRLEKKKKGFPNKQRTNIIDGLKPVVEYLHNNPSENTRLFLSRAQGVLKLSGSYMAHQTNEELEDLIEGINSLRQTEKFEDILRVALSHDPNPITRSYLSNMIRKVARYREAARILRRLACRLPPVRRMLVEIVELPSDALERPSIDSKYRGSIKSTISRIPNLKSSLKDVKKMCHLLELSAEEADARFDDRFKNISKESKVHAEIQLLYHCETVLQGSTLQPRVICSSKSACWLCNAFLLFHGKIHTPRSHGRLYTGWRLPNPKSGWCNDIATRFNRHLESKMAESLRILHQRQKRTNYPEPVGESELSIITWLSSHEIPEDELSPDNVAPIKELKQPIVITVRDLSKQSEQVTVLEKTIAPPEKVLDEDALHSPPASAEKISPEPLATVEAVALASLVEVCRAPSDTYSVPQEHPAAINNSSKSSSTTKEASNAQSSPSDTSLVASEAKSPSVVTQSSSQASSSDSKGATRKQAMTYSVTLGEVSPVYASGPLKIQFGYTGKLQQQGQGKDSRKQLCCKAEWLSPQDVELFRMRGVTAVDIGRLTEEEVSYSTDSDNNIYLGHGEGLLKLTMRPAQ</sequence>
<name>A0A9W8NIG4_9PEZI</name>
<feature type="compositionally biased region" description="Low complexity" evidence="1">
    <location>
        <begin position="11"/>
        <end position="29"/>
    </location>
</feature>
<accession>A0A9W8NIG4</accession>
<evidence type="ECO:0000313" key="3">
    <source>
        <dbReference type="Proteomes" id="UP001148614"/>
    </source>
</evidence>
<proteinExistence type="predicted"/>
<dbReference type="InterPro" id="IPR027796">
    <property type="entry name" value="OTT_1508_deam-like"/>
</dbReference>
<dbReference type="Proteomes" id="UP001148614">
    <property type="component" value="Unassembled WGS sequence"/>
</dbReference>
<feature type="compositionally biased region" description="Low complexity" evidence="1">
    <location>
        <begin position="601"/>
        <end position="611"/>
    </location>
</feature>
<dbReference type="AlphaFoldDB" id="A0A9W8NIG4"/>
<organism evidence="2 3">
    <name type="scientific">Xylaria arbuscula</name>
    <dbReference type="NCBI Taxonomy" id="114810"/>
    <lineage>
        <taxon>Eukaryota</taxon>
        <taxon>Fungi</taxon>
        <taxon>Dikarya</taxon>
        <taxon>Ascomycota</taxon>
        <taxon>Pezizomycotina</taxon>
        <taxon>Sordariomycetes</taxon>
        <taxon>Xylariomycetidae</taxon>
        <taxon>Xylariales</taxon>
        <taxon>Xylariaceae</taxon>
        <taxon>Xylaria</taxon>
    </lineage>
</organism>
<gene>
    <name evidence="2" type="ORF">NPX13_g2826</name>
</gene>
<feature type="compositionally biased region" description="Low complexity" evidence="1">
    <location>
        <begin position="630"/>
        <end position="649"/>
    </location>
</feature>
<feature type="compositionally biased region" description="Polar residues" evidence="1">
    <location>
        <begin position="612"/>
        <end position="626"/>
    </location>
</feature>
<dbReference type="VEuPathDB" id="FungiDB:F4678DRAFT_441946"/>
<comment type="caution">
    <text evidence="2">The sequence shown here is derived from an EMBL/GenBank/DDBJ whole genome shotgun (WGS) entry which is preliminary data.</text>
</comment>
<feature type="region of interest" description="Disordered" evidence="1">
    <location>
        <begin position="589"/>
        <end position="653"/>
    </location>
</feature>
<protein>
    <submittedName>
        <fullName evidence="2">Uncharacterized protein</fullName>
    </submittedName>
</protein>
<reference evidence="2" key="1">
    <citation type="submission" date="2022-07" db="EMBL/GenBank/DDBJ databases">
        <title>Genome Sequence of Xylaria arbuscula.</title>
        <authorList>
            <person name="Buettner E."/>
        </authorList>
    </citation>
    <scope>NUCLEOTIDE SEQUENCE</scope>
    <source>
        <strain evidence="2">VT107</strain>
    </source>
</reference>
<evidence type="ECO:0000313" key="2">
    <source>
        <dbReference type="EMBL" id="KAJ3577741.1"/>
    </source>
</evidence>
<feature type="region of interest" description="Disordered" evidence="1">
    <location>
        <begin position="1"/>
        <end position="29"/>
    </location>
</feature>
<keyword evidence="3" id="KW-1185">Reference proteome</keyword>
<evidence type="ECO:0000256" key="1">
    <source>
        <dbReference type="SAM" id="MobiDB-lite"/>
    </source>
</evidence>